<dbReference type="Gene3D" id="3.80.10.10">
    <property type="entry name" value="Ribonuclease Inhibitor"/>
    <property type="match status" value="1"/>
</dbReference>
<protein>
    <submittedName>
        <fullName evidence="4">TIR domain-containing protein</fullName>
    </submittedName>
</protein>
<evidence type="ECO:0000313" key="5">
    <source>
        <dbReference type="Proteomes" id="UP000451233"/>
    </source>
</evidence>
<dbReference type="Pfam" id="PF13855">
    <property type="entry name" value="LRR_8"/>
    <property type="match status" value="2"/>
</dbReference>
<reference evidence="4 5" key="1">
    <citation type="submission" date="2019-11" db="EMBL/GenBank/DDBJ databases">
        <title>Pedobacter sp. HMF7056 Genome sequencing and assembly.</title>
        <authorList>
            <person name="Kang H."/>
            <person name="Kim H."/>
            <person name="Joh K."/>
        </authorList>
    </citation>
    <scope>NUCLEOTIDE SEQUENCE [LARGE SCALE GENOMIC DNA]</scope>
    <source>
        <strain evidence="4 5">HMF7056</strain>
    </source>
</reference>
<comment type="caution">
    <text evidence="4">The sequence shown here is derived from an EMBL/GenBank/DDBJ whole genome shotgun (WGS) entry which is preliminary data.</text>
</comment>
<dbReference type="InterPro" id="IPR001611">
    <property type="entry name" value="Leu-rich_rpt"/>
</dbReference>
<name>A0A7K1Y350_9SPHI</name>
<evidence type="ECO:0000313" key="4">
    <source>
        <dbReference type="EMBL" id="MXV17723.1"/>
    </source>
</evidence>
<dbReference type="AlphaFoldDB" id="A0A7K1Y350"/>
<dbReference type="PROSITE" id="PS51450">
    <property type="entry name" value="LRR"/>
    <property type="match status" value="2"/>
</dbReference>
<dbReference type="Pfam" id="PF13676">
    <property type="entry name" value="TIR_2"/>
    <property type="match status" value="1"/>
</dbReference>
<proteinExistence type="predicted"/>
<gene>
    <name evidence="4" type="ORF">GS398_20645</name>
</gene>
<sequence>MDVKSCPPQEMQIKQNKLILANKDHRMKINFSASKLDLSNQNLKEVPAIVFKYKNLKKLNLSNNQIQVLPKELAKCKRLTNLDLSDNFLKTLYAKHFDLIHLEVLILNNNMLKGLPKQIGNIKKLKKLSVSGNKISSLPNEISSLQSLESLNLADNDFVHFPDSILALKSLKRIWLNNNQFQDFPTGNIKQQLPSLLALYCFSSLNKTYFGIDPDYLTLQKYKGNSIGKINLLALKSENQPKLIDVMGIQNGESKQKAPKTLFISYSHQDEEWLKKINVFLDTLQYEGLQLNVWDDTRINTGDRWKDEIEKALLLADIAILIVSSDFLRSRFVREKEVPVLLKKAQDKGAAILPIIAKRCRFTTSPIGEYQSINKPEEPLNALEEYKQDDIFFRLTEEIVRILKL</sequence>
<dbReference type="Proteomes" id="UP000451233">
    <property type="component" value="Unassembled WGS sequence"/>
</dbReference>
<dbReference type="InterPro" id="IPR032675">
    <property type="entry name" value="LRR_dom_sf"/>
</dbReference>
<evidence type="ECO:0000256" key="2">
    <source>
        <dbReference type="ARBA" id="ARBA00022737"/>
    </source>
</evidence>
<keyword evidence="1" id="KW-0433">Leucine-rich repeat</keyword>
<keyword evidence="2" id="KW-0677">Repeat</keyword>
<organism evidence="4 5">
    <name type="scientific">Hufsiella ginkgonis</name>
    <dbReference type="NCBI Taxonomy" id="2695274"/>
    <lineage>
        <taxon>Bacteria</taxon>
        <taxon>Pseudomonadati</taxon>
        <taxon>Bacteroidota</taxon>
        <taxon>Sphingobacteriia</taxon>
        <taxon>Sphingobacteriales</taxon>
        <taxon>Sphingobacteriaceae</taxon>
        <taxon>Hufsiella</taxon>
    </lineage>
</organism>
<dbReference type="InterPro" id="IPR003591">
    <property type="entry name" value="Leu-rich_rpt_typical-subtyp"/>
</dbReference>
<accession>A0A7K1Y350</accession>
<dbReference type="PANTHER" id="PTHR48051">
    <property type="match status" value="1"/>
</dbReference>
<keyword evidence="5" id="KW-1185">Reference proteome</keyword>
<dbReference type="PROSITE" id="PS50104">
    <property type="entry name" value="TIR"/>
    <property type="match status" value="1"/>
</dbReference>
<dbReference type="SUPFAM" id="SSF52058">
    <property type="entry name" value="L domain-like"/>
    <property type="match status" value="1"/>
</dbReference>
<dbReference type="InterPro" id="IPR050216">
    <property type="entry name" value="LRR_domain-containing"/>
</dbReference>
<dbReference type="SUPFAM" id="SSF52200">
    <property type="entry name" value="Toll/Interleukin receptor TIR domain"/>
    <property type="match status" value="1"/>
</dbReference>
<dbReference type="GO" id="GO:0007165">
    <property type="term" value="P:signal transduction"/>
    <property type="evidence" value="ECO:0007669"/>
    <property type="project" value="InterPro"/>
</dbReference>
<evidence type="ECO:0000256" key="1">
    <source>
        <dbReference type="ARBA" id="ARBA00022614"/>
    </source>
</evidence>
<dbReference type="SMART" id="SM00369">
    <property type="entry name" value="LRR_TYP"/>
    <property type="match status" value="4"/>
</dbReference>
<dbReference type="InterPro" id="IPR035897">
    <property type="entry name" value="Toll_tir_struct_dom_sf"/>
</dbReference>
<dbReference type="InterPro" id="IPR000157">
    <property type="entry name" value="TIR_dom"/>
</dbReference>
<evidence type="ECO:0000259" key="3">
    <source>
        <dbReference type="PROSITE" id="PS50104"/>
    </source>
</evidence>
<dbReference type="EMBL" id="WVHS01000006">
    <property type="protein sequence ID" value="MXV17723.1"/>
    <property type="molecule type" value="Genomic_DNA"/>
</dbReference>
<dbReference type="RefSeq" id="WP_160908737.1">
    <property type="nucleotide sequence ID" value="NZ_WVHS01000006.1"/>
</dbReference>
<dbReference type="Gene3D" id="3.40.50.10140">
    <property type="entry name" value="Toll/interleukin-1 receptor homology (TIR) domain"/>
    <property type="match status" value="1"/>
</dbReference>
<feature type="domain" description="TIR" evidence="3">
    <location>
        <begin position="258"/>
        <end position="405"/>
    </location>
</feature>
<dbReference type="PANTHER" id="PTHR48051:SF1">
    <property type="entry name" value="RAS SUPPRESSOR PROTEIN 1"/>
    <property type="match status" value="1"/>
</dbReference>
<dbReference type="GO" id="GO:0005737">
    <property type="term" value="C:cytoplasm"/>
    <property type="evidence" value="ECO:0007669"/>
    <property type="project" value="TreeGrafter"/>
</dbReference>